<sequence>MAAILSRSCQVLPIGAARCPLAVALPRCISSRSVTPCVAPAKIARRPLACRASAEQPNGSTPSRHAVLHDFCMCIPYGALAVVAGVALFFLKFTNIAGTAIVAGATSLAASYLSLQEWKNGGSSTTYTLTSAASAAFVAYTTYTSLPSLVGIPYWLSVLLCGFSVAAAAFCAYNVVAGGNPPPKKGGADKKSKY</sequence>
<comment type="caution">
    <text evidence="2">The sequence shown here is derived from an EMBL/GenBank/DDBJ whole genome shotgun (WGS) entry which is preliminary data.</text>
</comment>
<reference evidence="2 3" key="1">
    <citation type="journal article" date="2021" name="Sci. Rep.">
        <title>Genome sequencing of the multicellular alga Astrephomene provides insights into convergent evolution of germ-soma differentiation.</title>
        <authorList>
            <person name="Yamashita S."/>
            <person name="Yamamoto K."/>
            <person name="Matsuzaki R."/>
            <person name="Suzuki S."/>
            <person name="Yamaguchi H."/>
            <person name="Hirooka S."/>
            <person name="Minakuchi Y."/>
            <person name="Miyagishima S."/>
            <person name="Kawachi M."/>
            <person name="Toyoda A."/>
            <person name="Nozaki H."/>
        </authorList>
    </citation>
    <scope>NUCLEOTIDE SEQUENCE [LARGE SCALE GENOMIC DNA]</scope>
    <source>
        <strain evidence="2 3">NIES-4017</strain>
    </source>
</reference>
<keyword evidence="1" id="KW-0472">Membrane</keyword>
<dbReference type="EMBL" id="BMAR01000054">
    <property type="protein sequence ID" value="GFR51761.1"/>
    <property type="molecule type" value="Genomic_DNA"/>
</dbReference>
<dbReference type="Proteomes" id="UP001054857">
    <property type="component" value="Unassembled WGS sequence"/>
</dbReference>
<keyword evidence="1" id="KW-0812">Transmembrane</keyword>
<dbReference type="AlphaFoldDB" id="A0AAD3E142"/>
<protein>
    <submittedName>
        <fullName evidence="2">Uncharacterized protein</fullName>
    </submittedName>
</protein>
<evidence type="ECO:0000256" key="1">
    <source>
        <dbReference type="SAM" id="Phobius"/>
    </source>
</evidence>
<keyword evidence="3" id="KW-1185">Reference proteome</keyword>
<feature type="transmembrane region" description="Helical" evidence="1">
    <location>
        <begin position="96"/>
        <end position="115"/>
    </location>
</feature>
<evidence type="ECO:0000313" key="2">
    <source>
        <dbReference type="EMBL" id="GFR51761.1"/>
    </source>
</evidence>
<feature type="transmembrane region" description="Helical" evidence="1">
    <location>
        <begin position="152"/>
        <end position="176"/>
    </location>
</feature>
<feature type="transmembrane region" description="Helical" evidence="1">
    <location>
        <begin position="127"/>
        <end position="146"/>
    </location>
</feature>
<accession>A0AAD3E142</accession>
<name>A0AAD3E142_9CHLO</name>
<feature type="transmembrane region" description="Helical" evidence="1">
    <location>
        <begin position="71"/>
        <end position="90"/>
    </location>
</feature>
<evidence type="ECO:0000313" key="3">
    <source>
        <dbReference type="Proteomes" id="UP001054857"/>
    </source>
</evidence>
<keyword evidence="1" id="KW-1133">Transmembrane helix</keyword>
<proteinExistence type="predicted"/>
<organism evidence="2 3">
    <name type="scientific">Astrephomene gubernaculifera</name>
    <dbReference type="NCBI Taxonomy" id="47775"/>
    <lineage>
        <taxon>Eukaryota</taxon>
        <taxon>Viridiplantae</taxon>
        <taxon>Chlorophyta</taxon>
        <taxon>core chlorophytes</taxon>
        <taxon>Chlorophyceae</taxon>
        <taxon>CS clade</taxon>
        <taxon>Chlamydomonadales</taxon>
        <taxon>Astrephomenaceae</taxon>
        <taxon>Astrephomene</taxon>
    </lineage>
</organism>
<gene>
    <name evidence="2" type="ORF">Agub_g14213</name>
</gene>